<dbReference type="RefSeq" id="WP_380621204.1">
    <property type="nucleotide sequence ID" value="NZ_JBHSDK010000015.1"/>
</dbReference>
<evidence type="ECO:0000313" key="2">
    <source>
        <dbReference type="Proteomes" id="UP001595823"/>
    </source>
</evidence>
<organism evidence="1 2">
    <name type="scientific">Salininema proteolyticum</name>
    <dbReference type="NCBI Taxonomy" id="1607685"/>
    <lineage>
        <taxon>Bacteria</taxon>
        <taxon>Bacillati</taxon>
        <taxon>Actinomycetota</taxon>
        <taxon>Actinomycetes</taxon>
        <taxon>Glycomycetales</taxon>
        <taxon>Glycomycetaceae</taxon>
        <taxon>Salininema</taxon>
    </lineage>
</organism>
<evidence type="ECO:0000313" key="1">
    <source>
        <dbReference type="EMBL" id="MFC4335894.1"/>
    </source>
</evidence>
<name>A0ABV8TYM4_9ACTN</name>
<proteinExistence type="predicted"/>
<reference evidence="2" key="1">
    <citation type="journal article" date="2019" name="Int. J. Syst. Evol. Microbiol.">
        <title>The Global Catalogue of Microorganisms (GCM) 10K type strain sequencing project: providing services to taxonomists for standard genome sequencing and annotation.</title>
        <authorList>
            <consortium name="The Broad Institute Genomics Platform"/>
            <consortium name="The Broad Institute Genome Sequencing Center for Infectious Disease"/>
            <person name="Wu L."/>
            <person name="Ma J."/>
        </authorList>
    </citation>
    <scope>NUCLEOTIDE SEQUENCE [LARGE SCALE GENOMIC DNA]</scope>
    <source>
        <strain evidence="2">IBRC-M 10908</strain>
    </source>
</reference>
<comment type="caution">
    <text evidence="1">The sequence shown here is derived from an EMBL/GenBank/DDBJ whole genome shotgun (WGS) entry which is preliminary data.</text>
</comment>
<evidence type="ECO:0008006" key="3">
    <source>
        <dbReference type="Google" id="ProtNLM"/>
    </source>
</evidence>
<dbReference type="EMBL" id="JBHSDK010000015">
    <property type="protein sequence ID" value="MFC4335894.1"/>
    <property type="molecule type" value="Genomic_DNA"/>
</dbReference>
<keyword evidence="2" id="KW-1185">Reference proteome</keyword>
<sequence length="203" mass="22677">MRAKTELLRDPANYSRALGAMLCEYDIEPLVDKGIEESEIYAETEEAFHLPLFRWEGSPGAFGGSEKDGLSAELLEFVDEFGPMELADFALHVEVQPCSPDMDGLNYGRNGGDLVEIGTIGSQVSYGDLAVLEDRGDHSVLVYSRFWKQEGVSTGVLAEYDGFCAFMDRFVLGGDYLNEYSRFHDYDGGGMWTDFLEKLGFRE</sequence>
<accession>A0ABV8TYM4</accession>
<gene>
    <name evidence="1" type="ORF">ACFPET_11840</name>
</gene>
<protein>
    <recommendedName>
        <fullName evidence="3">Knr4/Smi1-like domain-containing protein</fullName>
    </recommendedName>
</protein>
<dbReference type="Proteomes" id="UP001595823">
    <property type="component" value="Unassembled WGS sequence"/>
</dbReference>